<dbReference type="Proteomes" id="UP000239471">
    <property type="component" value="Unassembled WGS sequence"/>
</dbReference>
<keyword evidence="3" id="KW-1185">Reference proteome</keyword>
<dbReference type="InterPro" id="IPR025587">
    <property type="entry name" value="DUF4351"/>
</dbReference>
<reference evidence="2 3" key="1">
    <citation type="submission" date="2018-03" db="EMBL/GenBank/DDBJ databases">
        <title>Genome sequence of Clostridium vincentii DSM 10228.</title>
        <authorList>
            <person name="Poehlein A."/>
            <person name="Daniel R."/>
        </authorList>
    </citation>
    <scope>NUCLEOTIDE SEQUENCE [LARGE SCALE GENOMIC DNA]</scope>
    <source>
        <strain evidence="2 3">DSM 10228</strain>
    </source>
</reference>
<dbReference type="OrthoDB" id="1730086at2"/>
<dbReference type="AlphaFoldDB" id="A0A2T0BD03"/>
<sequence length="299" mass="34748">MDYNKVEDAVFKRAMEVFKEGAAEFFDLDEKIIAPAETEIKNIDIKTNVMDYLFYTDSGDYLHFEFQTTDKKDDISRFLYYDASLYFKHKKKIRTVVVYSSDIKNTITYLNCGTINYNVEAFYMKSLDGDSKLDYIRHKVENDITLTEQDIMSLSFIPLMSSKKSKSEITLESIEVANNIKLAIEKNKCITLLYALFDKFGDEEAKKRFKEVVSMTDVGKMIYAEGMEDGMERGLEKGLERGIGKGKSELLIRQLTKKFDYVPAEYKKKIMELPEGIIEVIGTDIFDMKSLEEIRKYFK</sequence>
<evidence type="ECO:0000313" key="3">
    <source>
        <dbReference type="Proteomes" id="UP000239471"/>
    </source>
</evidence>
<proteinExistence type="predicted"/>
<dbReference type="PANTHER" id="PTHR35586">
    <property type="entry name" value="SLL1691 PROTEIN"/>
    <property type="match status" value="1"/>
</dbReference>
<protein>
    <recommendedName>
        <fullName evidence="1">DUF4351 domain-containing protein</fullName>
    </recommendedName>
</protein>
<dbReference type="Pfam" id="PF14261">
    <property type="entry name" value="DUF4351"/>
    <property type="match status" value="1"/>
</dbReference>
<dbReference type="EMBL" id="PVXQ01000024">
    <property type="protein sequence ID" value="PRR81776.1"/>
    <property type="molecule type" value="Genomic_DNA"/>
</dbReference>
<dbReference type="RefSeq" id="WP_106060218.1">
    <property type="nucleotide sequence ID" value="NZ_PVXQ01000024.1"/>
</dbReference>
<dbReference type="PANTHER" id="PTHR35586:SF1">
    <property type="entry name" value="SLL1691 PROTEIN"/>
    <property type="match status" value="1"/>
</dbReference>
<name>A0A2T0BD03_9CLOT</name>
<gene>
    <name evidence="2" type="ORF">CLVI_22650</name>
</gene>
<comment type="caution">
    <text evidence="2">The sequence shown here is derived from an EMBL/GenBank/DDBJ whole genome shotgun (WGS) entry which is preliminary data.</text>
</comment>
<feature type="domain" description="DUF4351" evidence="1">
    <location>
        <begin position="241"/>
        <end position="298"/>
    </location>
</feature>
<organism evidence="2 3">
    <name type="scientific">Clostridium vincentii</name>
    <dbReference type="NCBI Taxonomy" id="52704"/>
    <lineage>
        <taxon>Bacteria</taxon>
        <taxon>Bacillati</taxon>
        <taxon>Bacillota</taxon>
        <taxon>Clostridia</taxon>
        <taxon>Eubacteriales</taxon>
        <taxon>Clostridiaceae</taxon>
        <taxon>Clostridium</taxon>
    </lineage>
</organism>
<evidence type="ECO:0000313" key="2">
    <source>
        <dbReference type="EMBL" id="PRR81776.1"/>
    </source>
</evidence>
<evidence type="ECO:0000259" key="1">
    <source>
        <dbReference type="Pfam" id="PF14261"/>
    </source>
</evidence>
<accession>A0A2T0BD03</accession>